<sequence>MARPKPLSAKVGPLKRKKTNKTECTQKSTSPRKKNKIGVDAEFDGPFRSNISLFLNKYGREMPPPMTVLHGKNMLPCMLTWVVMLEIAGARVTMHVVEEDVRRSRSVYCDNCKVAGWGSHPVCRKRYHFILQNDSNLQSSPQSCPYCGMQSSDLRCTSCNYMLTVADLDYRTYLKLQESTHLMHGLVHSNGYGHLLRVNGREGGSQSITGSDIMGFWDHLCMMLQVREITVMDVSKKYGMEYRLLHTVTNGHPWYGEWGYQFGAGCFALTGEARNSSVENLSNIPLSLFFSHARSSRTRLQSTISLYQSLSDCQLLTVRDLFCFVTKLLHDDHGQERAQNTEGKVQSEAHQGVLCAWTKSDVERAEDVLIKVLQSISGYQWISWRALRGATCRAVGSPELLDYCLKGLGGRIINGTLVVAVRCNPETCCIEYRLEADSKQLGHANDPRRPSRDHLLHDLRFLYDALLNPSTMEHYKPEGRRETALNSAITLLDCKQLVKRYDEVGCSPSKLRIWCNVELASEQNGNSALPPELLVLPKNATISSLKKEATKAFQETYLIFQRLQVVQLLGFEKIDHSTSVALILGLSGTVKVRVRCLGVDHKLEDFRMERGVENWEVDCICGAKDDDGERMLECDSCGIWQHTRCNGIKDHKDAPKTFFCIKCRIVEIRDQDSGSTHGCDNVRKYTTNISPNSTCKDKIALASPEAGTVSCSSGVSCRSCCTSVAISCSSSSSVSCSSVCKDEVTVMSSIIKSSSIVKSRGQDSESSGGCDSGRKYTNDIYQRFACKDKIASASTEACSTFHTSSCKYEVAVMSSIEGGSLMCTIAVM</sequence>
<dbReference type="AlphaFoldDB" id="A0A5P1E6S2"/>
<evidence type="ECO:0000313" key="8">
    <source>
        <dbReference type="EMBL" id="ONK57703.1"/>
    </source>
</evidence>
<reference evidence="9" key="1">
    <citation type="journal article" date="2017" name="Nat. Commun.">
        <title>The asparagus genome sheds light on the origin and evolution of a young Y chromosome.</title>
        <authorList>
            <person name="Harkess A."/>
            <person name="Zhou J."/>
            <person name="Xu C."/>
            <person name="Bowers J.E."/>
            <person name="Van der Hulst R."/>
            <person name="Ayyampalayam S."/>
            <person name="Mercati F."/>
            <person name="Riccardi P."/>
            <person name="McKain M.R."/>
            <person name="Kakrana A."/>
            <person name="Tang H."/>
            <person name="Ray J."/>
            <person name="Groenendijk J."/>
            <person name="Arikit S."/>
            <person name="Mathioni S.M."/>
            <person name="Nakano M."/>
            <person name="Shan H."/>
            <person name="Telgmann-Rauber A."/>
            <person name="Kanno A."/>
            <person name="Yue Z."/>
            <person name="Chen H."/>
            <person name="Li W."/>
            <person name="Chen Y."/>
            <person name="Xu X."/>
            <person name="Zhang Y."/>
            <person name="Luo S."/>
            <person name="Chen H."/>
            <person name="Gao J."/>
            <person name="Mao Z."/>
            <person name="Pires J.C."/>
            <person name="Luo M."/>
            <person name="Kudrna D."/>
            <person name="Wing R.A."/>
            <person name="Meyers B.C."/>
            <person name="Yi K."/>
            <person name="Kong H."/>
            <person name="Lavrijsen P."/>
            <person name="Sunseri F."/>
            <person name="Falavigna A."/>
            <person name="Ye Y."/>
            <person name="Leebens-Mack J.H."/>
            <person name="Chen G."/>
        </authorList>
    </citation>
    <scope>NUCLEOTIDE SEQUENCE [LARGE SCALE GENOMIC DNA]</scope>
    <source>
        <strain evidence="9">cv. DH0086</strain>
    </source>
</reference>
<keyword evidence="2" id="KW-0863">Zinc-finger</keyword>
<dbReference type="InterPro" id="IPR019787">
    <property type="entry name" value="Znf_PHD-finger"/>
</dbReference>
<protein>
    <recommendedName>
        <fullName evidence="7">Zinc finger PHD-type domain-containing protein</fullName>
    </recommendedName>
</protein>
<organism evidence="8 9">
    <name type="scientific">Asparagus officinalis</name>
    <name type="common">Garden asparagus</name>
    <dbReference type="NCBI Taxonomy" id="4686"/>
    <lineage>
        <taxon>Eukaryota</taxon>
        <taxon>Viridiplantae</taxon>
        <taxon>Streptophyta</taxon>
        <taxon>Embryophyta</taxon>
        <taxon>Tracheophyta</taxon>
        <taxon>Spermatophyta</taxon>
        <taxon>Magnoliopsida</taxon>
        <taxon>Liliopsida</taxon>
        <taxon>Asparagales</taxon>
        <taxon>Asparagaceae</taxon>
        <taxon>Asparagoideae</taxon>
        <taxon>Asparagus</taxon>
    </lineage>
</organism>
<evidence type="ECO:0000259" key="7">
    <source>
        <dbReference type="SMART" id="SM00249"/>
    </source>
</evidence>
<feature type="region of interest" description="Disordered" evidence="6">
    <location>
        <begin position="1"/>
        <end position="39"/>
    </location>
</feature>
<evidence type="ECO:0000256" key="1">
    <source>
        <dbReference type="ARBA" id="ARBA00022723"/>
    </source>
</evidence>
<feature type="domain" description="Zinc finger PHD-type" evidence="7">
    <location>
        <begin position="618"/>
        <end position="664"/>
    </location>
</feature>
<keyword evidence="3" id="KW-0862">Zinc</keyword>
<evidence type="ECO:0000256" key="2">
    <source>
        <dbReference type="ARBA" id="ARBA00022771"/>
    </source>
</evidence>
<keyword evidence="9" id="KW-1185">Reference proteome</keyword>
<keyword evidence="4" id="KW-0805">Transcription regulation</keyword>
<name>A0A5P1E6S2_ASPOF</name>
<evidence type="ECO:0000256" key="6">
    <source>
        <dbReference type="SAM" id="MobiDB-lite"/>
    </source>
</evidence>
<keyword evidence="1" id="KW-0479">Metal-binding</keyword>
<dbReference type="SUPFAM" id="SSF57903">
    <property type="entry name" value="FYVE/PHD zinc finger"/>
    <property type="match status" value="1"/>
</dbReference>
<dbReference type="PANTHER" id="PTHR46201">
    <property type="entry name" value="PHD FINGER PROTEIN MALE MEIOCYTE DEATH 1-RELATED"/>
    <property type="match status" value="1"/>
</dbReference>
<dbReference type="Proteomes" id="UP000243459">
    <property type="component" value="Chromosome 9"/>
</dbReference>
<accession>A0A5P1E6S2</accession>
<evidence type="ECO:0000256" key="3">
    <source>
        <dbReference type="ARBA" id="ARBA00022833"/>
    </source>
</evidence>
<dbReference type="Pfam" id="PF25874">
    <property type="entry name" value="WHD_plant_repro"/>
    <property type="match status" value="1"/>
</dbReference>
<dbReference type="InterPro" id="IPR019786">
    <property type="entry name" value="Zinc_finger_PHD-type_CS"/>
</dbReference>
<evidence type="ECO:0000256" key="5">
    <source>
        <dbReference type="ARBA" id="ARBA00023163"/>
    </source>
</evidence>
<dbReference type="CDD" id="cd15556">
    <property type="entry name" value="PHD_MMD1_like"/>
    <property type="match status" value="1"/>
</dbReference>
<dbReference type="Gramene" id="ONK57703">
    <property type="protein sequence ID" value="ONK57703"/>
    <property type="gene ID" value="A4U43_C09F3220"/>
</dbReference>
<dbReference type="EMBL" id="CM007389">
    <property type="protein sequence ID" value="ONK57703.1"/>
    <property type="molecule type" value="Genomic_DNA"/>
</dbReference>
<dbReference type="PROSITE" id="PS01359">
    <property type="entry name" value="ZF_PHD_1"/>
    <property type="match status" value="1"/>
</dbReference>
<proteinExistence type="predicted"/>
<dbReference type="GO" id="GO:0008270">
    <property type="term" value="F:zinc ion binding"/>
    <property type="evidence" value="ECO:0007669"/>
    <property type="project" value="UniProtKB-KW"/>
</dbReference>
<dbReference type="InterPro" id="IPR057765">
    <property type="entry name" value="MS1-like_ubiquitin"/>
</dbReference>
<dbReference type="InterPro" id="IPR011011">
    <property type="entry name" value="Znf_FYVE_PHD"/>
</dbReference>
<evidence type="ECO:0000256" key="4">
    <source>
        <dbReference type="ARBA" id="ARBA00023015"/>
    </source>
</evidence>
<dbReference type="InterPro" id="IPR059080">
    <property type="entry name" value="WHD_PTC1"/>
</dbReference>
<evidence type="ECO:0000313" key="9">
    <source>
        <dbReference type="Proteomes" id="UP000243459"/>
    </source>
</evidence>
<dbReference type="PANTHER" id="PTHR46201:SF3">
    <property type="entry name" value="OS01G0877500 PROTEIN"/>
    <property type="match status" value="1"/>
</dbReference>
<dbReference type="SMART" id="SM00249">
    <property type="entry name" value="PHD"/>
    <property type="match status" value="1"/>
</dbReference>
<dbReference type="InterPro" id="IPR001965">
    <property type="entry name" value="Znf_PHD"/>
</dbReference>
<dbReference type="Pfam" id="PF25565">
    <property type="entry name" value="Ubiquitin_At1g33420"/>
    <property type="match status" value="1"/>
</dbReference>
<gene>
    <name evidence="8" type="ORF">A4U43_C09F3220</name>
</gene>
<dbReference type="Pfam" id="PF00628">
    <property type="entry name" value="PHD"/>
    <property type="match status" value="1"/>
</dbReference>
<dbReference type="InterPro" id="IPR013083">
    <property type="entry name" value="Znf_RING/FYVE/PHD"/>
</dbReference>
<dbReference type="InterPro" id="IPR058054">
    <property type="entry name" value="Znf_MS1-like"/>
</dbReference>
<dbReference type="Gene3D" id="3.30.40.10">
    <property type="entry name" value="Zinc/RING finger domain, C3HC4 (zinc finger)"/>
    <property type="match status" value="1"/>
</dbReference>
<keyword evidence="5" id="KW-0804">Transcription</keyword>